<dbReference type="eggNOG" id="COG2220">
    <property type="taxonomic scope" value="Bacteria"/>
</dbReference>
<dbReference type="InterPro" id="IPR036866">
    <property type="entry name" value="RibonucZ/Hydroxyglut_hydro"/>
</dbReference>
<dbReference type="InterPro" id="IPR050114">
    <property type="entry name" value="UPF0173_UPF0282_UlaG_hydrolase"/>
</dbReference>
<dbReference type="GO" id="GO:0016787">
    <property type="term" value="F:hydrolase activity"/>
    <property type="evidence" value="ECO:0007669"/>
    <property type="project" value="UniProtKB-KW"/>
</dbReference>
<keyword evidence="1" id="KW-0378">Hydrolase</keyword>
<dbReference type="PANTHER" id="PTHR43546">
    <property type="entry name" value="UPF0173 METAL-DEPENDENT HYDROLASE MJ1163-RELATED"/>
    <property type="match status" value="1"/>
</dbReference>
<dbReference type="OrthoDB" id="9769355at2"/>
<keyword evidence="3" id="KW-1185">Reference proteome</keyword>
<protein>
    <recommendedName>
        <fullName evidence="4">Zn-dependent hydrolase</fullName>
    </recommendedName>
</protein>
<proteinExistence type="predicted"/>
<gene>
    <name evidence="2" type="ORF">CD32_13955</name>
</gene>
<evidence type="ECO:0000313" key="2">
    <source>
        <dbReference type="EMBL" id="KGR83802.1"/>
    </source>
</evidence>
<evidence type="ECO:0000256" key="1">
    <source>
        <dbReference type="ARBA" id="ARBA00022801"/>
    </source>
</evidence>
<reference evidence="2 3" key="1">
    <citation type="submission" date="2014-02" db="EMBL/GenBank/DDBJ databases">
        <title>Draft genome sequence of Lysinibacillus odysseyi NBRC 100172.</title>
        <authorList>
            <person name="Zhang F."/>
            <person name="Wang G."/>
            <person name="Zhang L."/>
        </authorList>
    </citation>
    <scope>NUCLEOTIDE SEQUENCE [LARGE SCALE GENOMIC DNA]</scope>
    <source>
        <strain evidence="2 3">NBRC 100172</strain>
    </source>
</reference>
<dbReference type="PANTHER" id="PTHR43546:SF9">
    <property type="entry name" value="L-ASCORBATE-6-PHOSPHATE LACTONASE ULAG-RELATED"/>
    <property type="match status" value="1"/>
</dbReference>
<dbReference type="EMBL" id="JPVP01000057">
    <property type="protein sequence ID" value="KGR83802.1"/>
    <property type="molecule type" value="Genomic_DNA"/>
</dbReference>
<dbReference type="Proteomes" id="UP000030437">
    <property type="component" value="Unassembled WGS sequence"/>
</dbReference>
<accession>A0A0A3J9X3</accession>
<dbReference type="RefSeq" id="WP_036155656.1">
    <property type="nucleotide sequence ID" value="NZ_AVCX01000004.1"/>
</dbReference>
<sequence>MKVRYLTDACIVIEYEGKKLLCDPWLSESICYGGLYHYPPIDININDYLDVDCIYISHIHEDHLDAETLQHFSKEIPIVIHSYEEKHVYNRLKGMGFTNIYELKHKTKFEIAPKFTIEVLAADNCDPAICFKFFGCQVSQLYEHSLQIDSMAVIQGGDYVVVNTNDCPYELSHTMNPYILEQYKKVDFLMTSYNAASPYPQSFENFTDDEKSAEKEKIRQKCLDRAVNYCKDLHPEYILPFAAQRVIGGKNYKLNKFTATTPLEVLEKELSIKLEKNDQFSKVILLNSKSFFDLETKTSSSKFMPPTAEEREEYLKSVIGINPYLFELPEYKVKVENQINLIEKFKVAQMRMLKKMDEVYYGMKIDTVLYIDAHQDYIYKIPLNGESVSTVDRSNMKEPYLKLTLDYSLLNMILERKAHWNNAEFGSFITYLRKPNIFDRAAHHVISYLHT</sequence>
<dbReference type="STRING" id="1220589.CD32_13955"/>
<name>A0A0A3J9X3_9BACI</name>
<dbReference type="SUPFAM" id="SSF56281">
    <property type="entry name" value="Metallo-hydrolase/oxidoreductase"/>
    <property type="match status" value="1"/>
</dbReference>
<evidence type="ECO:0000313" key="3">
    <source>
        <dbReference type="Proteomes" id="UP000030437"/>
    </source>
</evidence>
<comment type="caution">
    <text evidence="2">The sequence shown here is derived from an EMBL/GenBank/DDBJ whole genome shotgun (WGS) entry which is preliminary data.</text>
</comment>
<evidence type="ECO:0008006" key="4">
    <source>
        <dbReference type="Google" id="ProtNLM"/>
    </source>
</evidence>
<organism evidence="2 3">
    <name type="scientific">Lysinibacillus odysseyi 34hs-1 = NBRC 100172</name>
    <dbReference type="NCBI Taxonomy" id="1220589"/>
    <lineage>
        <taxon>Bacteria</taxon>
        <taxon>Bacillati</taxon>
        <taxon>Bacillota</taxon>
        <taxon>Bacilli</taxon>
        <taxon>Bacillales</taxon>
        <taxon>Bacillaceae</taxon>
        <taxon>Lysinibacillus</taxon>
    </lineage>
</organism>
<dbReference type="AlphaFoldDB" id="A0A0A3J9X3"/>
<dbReference type="Pfam" id="PF13483">
    <property type="entry name" value="Lactamase_B_3"/>
    <property type="match status" value="1"/>
</dbReference>
<dbReference type="Gene3D" id="3.60.15.10">
    <property type="entry name" value="Ribonuclease Z/Hydroxyacylglutathione hydrolase-like"/>
    <property type="match status" value="1"/>
</dbReference>